<feature type="region of interest" description="Disordered" evidence="1">
    <location>
        <begin position="16"/>
        <end position="37"/>
    </location>
</feature>
<dbReference type="PANTHER" id="PTHR33095">
    <property type="entry name" value="OS07G0619500 PROTEIN"/>
    <property type="match status" value="1"/>
</dbReference>
<dbReference type="AlphaFoldDB" id="A0AAP0BX09"/>
<evidence type="ECO:0000313" key="2">
    <source>
        <dbReference type="EMBL" id="KAK8951801.1"/>
    </source>
</evidence>
<dbReference type="EMBL" id="JBBWWQ010000003">
    <property type="protein sequence ID" value="KAK8951801.1"/>
    <property type="molecule type" value="Genomic_DNA"/>
</dbReference>
<evidence type="ECO:0000256" key="1">
    <source>
        <dbReference type="SAM" id="MobiDB-lite"/>
    </source>
</evidence>
<sequence length="278" mass="30874">MEIDIPMTRSPVFVLSSAPSSPYASTPSSPTRFDSPFSYHCHSTSQIDAELTPWEYQTPNDLLDEDDDEDGEVLFDFSFTAGRHHVPGSFEIATADKLFEKGRIRTLQDWGRTSSANSSRSGRRETRSLSPRRDDGLLAKDITSPDNPVKGRAGRKWPRLKDFLLFRSASEGRVTGRGSKDPLRKFTRQSSPVSFSDKKKSGGDKKAGGEELVRRGCGPAASPHEMHYTANRAAAVERMKKAPLPFRRQGLLGFNPFNPAIQGRSRAVGCSSFSRTRY</sequence>
<feature type="compositionally biased region" description="Basic and acidic residues" evidence="1">
    <location>
        <begin position="196"/>
        <end position="211"/>
    </location>
</feature>
<organism evidence="2 3">
    <name type="scientific">Platanthera zijinensis</name>
    <dbReference type="NCBI Taxonomy" id="2320716"/>
    <lineage>
        <taxon>Eukaryota</taxon>
        <taxon>Viridiplantae</taxon>
        <taxon>Streptophyta</taxon>
        <taxon>Embryophyta</taxon>
        <taxon>Tracheophyta</taxon>
        <taxon>Spermatophyta</taxon>
        <taxon>Magnoliopsida</taxon>
        <taxon>Liliopsida</taxon>
        <taxon>Asparagales</taxon>
        <taxon>Orchidaceae</taxon>
        <taxon>Orchidoideae</taxon>
        <taxon>Orchideae</taxon>
        <taxon>Orchidinae</taxon>
        <taxon>Platanthera</taxon>
    </lineage>
</organism>
<keyword evidence="3" id="KW-1185">Reference proteome</keyword>
<feature type="region of interest" description="Disordered" evidence="1">
    <location>
        <begin position="110"/>
        <end position="154"/>
    </location>
</feature>
<feature type="region of interest" description="Disordered" evidence="1">
    <location>
        <begin position="173"/>
        <end position="211"/>
    </location>
</feature>
<dbReference type="Proteomes" id="UP001418222">
    <property type="component" value="Unassembled WGS sequence"/>
</dbReference>
<feature type="compositionally biased region" description="Low complexity" evidence="1">
    <location>
        <begin position="16"/>
        <end position="31"/>
    </location>
</feature>
<evidence type="ECO:0000313" key="3">
    <source>
        <dbReference type="Proteomes" id="UP001418222"/>
    </source>
</evidence>
<feature type="compositionally biased region" description="Basic and acidic residues" evidence="1">
    <location>
        <begin position="122"/>
        <end position="138"/>
    </location>
</feature>
<dbReference type="Pfam" id="PF07816">
    <property type="entry name" value="DUF1645"/>
    <property type="match status" value="1"/>
</dbReference>
<accession>A0AAP0BX09</accession>
<name>A0AAP0BX09_9ASPA</name>
<dbReference type="PANTHER" id="PTHR33095:SF81">
    <property type="entry name" value="OS07G0619500 PROTEIN"/>
    <property type="match status" value="1"/>
</dbReference>
<proteinExistence type="predicted"/>
<dbReference type="InterPro" id="IPR012442">
    <property type="entry name" value="DUF1645_plant"/>
</dbReference>
<protein>
    <submittedName>
        <fullName evidence="2">Uncharacterized protein</fullName>
    </submittedName>
</protein>
<feature type="compositionally biased region" description="Polar residues" evidence="1">
    <location>
        <begin position="111"/>
        <end position="120"/>
    </location>
</feature>
<gene>
    <name evidence="2" type="ORF">KSP39_PZI003441</name>
</gene>
<comment type="caution">
    <text evidence="2">The sequence shown here is derived from an EMBL/GenBank/DDBJ whole genome shotgun (WGS) entry which is preliminary data.</text>
</comment>
<reference evidence="2 3" key="1">
    <citation type="journal article" date="2022" name="Nat. Plants">
        <title>Genomes of leafy and leafless Platanthera orchids illuminate the evolution of mycoheterotrophy.</title>
        <authorList>
            <person name="Li M.H."/>
            <person name="Liu K.W."/>
            <person name="Li Z."/>
            <person name="Lu H.C."/>
            <person name="Ye Q.L."/>
            <person name="Zhang D."/>
            <person name="Wang J.Y."/>
            <person name="Li Y.F."/>
            <person name="Zhong Z.M."/>
            <person name="Liu X."/>
            <person name="Yu X."/>
            <person name="Liu D.K."/>
            <person name="Tu X.D."/>
            <person name="Liu B."/>
            <person name="Hao Y."/>
            <person name="Liao X.Y."/>
            <person name="Jiang Y.T."/>
            <person name="Sun W.H."/>
            <person name="Chen J."/>
            <person name="Chen Y.Q."/>
            <person name="Ai Y."/>
            <person name="Zhai J.W."/>
            <person name="Wu S.S."/>
            <person name="Zhou Z."/>
            <person name="Hsiao Y.Y."/>
            <person name="Wu W.L."/>
            <person name="Chen Y.Y."/>
            <person name="Lin Y.F."/>
            <person name="Hsu J.L."/>
            <person name="Li C.Y."/>
            <person name="Wang Z.W."/>
            <person name="Zhao X."/>
            <person name="Zhong W.Y."/>
            <person name="Ma X.K."/>
            <person name="Ma L."/>
            <person name="Huang J."/>
            <person name="Chen G.Z."/>
            <person name="Huang M.Z."/>
            <person name="Huang L."/>
            <person name="Peng D.H."/>
            <person name="Luo Y.B."/>
            <person name="Zou S.Q."/>
            <person name="Chen S.P."/>
            <person name="Lan S."/>
            <person name="Tsai W.C."/>
            <person name="Van de Peer Y."/>
            <person name="Liu Z.J."/>
        </authorList>
    </citation>
    <scope>NUCLEOTIDE SEQUENCE [LARGE SCALE GENOMIC DNA]</scope>
    <source>
        <strain evidence="2">Lor287</strain>
    </source>
</reference>